<organism evidence="1 2">
    <name type="scientific">Terfezia boudieri ATCC MYA-4762</name>
    <dbReference type="NCBI Taxonomy" id="1051890"/>
    <lineage>
        <taxon>Eukaryota</taxon>
        <taxon>Fungi</taxon>
        <taxon>Dikarya</taxon>
        <taxon>Ascomycota</taxon>
        <taxon>Pezizomycotina</taxon>
        <taxon>Pezizomycetes</taxon>
        <taxon>Pezizales</taxon>
        <taxon>Pezizaceae</taxon>
        <taxon>Terfezia</taxon>
    </lineage>
</organism>
<dbReference type="OrthoDB" id="5409076at2759"/>
<dbReference type="InParanoid" id="A0A3N4L576"/>
<protein>
    <submittedName>
        <fullName evidence="1">Uncharacterized protein</fullName>
    </submittedName>
</protein>
<dbReference type="Proteomes" id="UP000267821">
    <property type="component" value="Unassembled WGS sequence"/>
</dbReference>
<reference evidence="1 2" key="1">
    <citation type="journal article" date="2018" name="Nat. Ecol. Evol.">
        <title>Pezizomycetes genomes reveal the molecular basis of ectomycorrhizal truffle lifestyle.</title>
        <authorList>
            <person name="Murat C."/>
            <person name="Payen T."/>
            <person name="Noel B."/>
            <person name="Kuo A."/>
            <person name="Morin E."/>
            <person name="Chen J."/>
            <person name="Kohler A."/>
            <person name="Krizsan K."/>
            <person name="Balestrini R."/>
            <person name="Da Silva C."/>
            <person name="Montanini B."/>
            <person name="Hainaut M."/>
            <person name="Levati E."/>
            <person name="Barry K.W."/>
            <person name="Belfiori B."/>
            <person name="Cichocki N."/>
            <person name="Clum A."/>
            <person name="Dockter R.B."/>
            <person name="Fauchery L."/>
            <person name="Guy J."/>
            <person name="Iotti M."/>
            <person name="Le Tacon F."/>
            <person name="Lindquist E.A."/>
            <person name="Lipzen A."/>
            <person name="Malagnac F."/>
            <person name="Mello A."/>
            <person name="Molinier V."/>
            <person name="Miyauchi S."/>
            <person name="Poulain J."/>
            <person name="Riccioni C."/>
            <person name="Rubini A."/>
            <person name="Sitrit Y."/>
            <person name="Splivallo R."/>
            <person name="Traeger S."/>
            <person name="Wang M."/>
            <person name="Zifcakova L."/>
            <person name="Wipf D."/>
            <person name="Zambonelli A."/>
            <person name="Paolocci F."/>
            <person name="Nowrousian M."/>
            <person name="Ottonello S."/>
            <person name="Baldrian P."/>
            <person name="Spatafora J.W."/>
            <person name="Henrissat B."/>
            <person name="Nagy L.G."/>
            <person name="Aury J.M."/>
            <person name="Wincker P."/>
            <person name="Grigoriev I.V."/>
            <person name="Bonfante P."/>
            <person name="Martin F.M."/>
        </authorList>
    </citation>
    <scope>NUCLEOTIDE SEQUENCE [LARGE SCALE GENOMIC DNA]</scope>
    <source>
        <strain evidence="1 2">ATCC MYA-4762</strain>
    </source>
</reference>
<evidence type="ECO:0000313" key="2">
    <source>
        <dbReference type="Proteomes" id="UP000267821"/>
    </source>
</evidence>
<accession>A0A3N4L576</accession>
<name>A0A3N4L576_9PEZI</name>
<evidence type="ECO:0000313" key="1">
    <source>
        <dbReference type="EMBL" id="RPB18037.1"/>
    </source>
</evidence>
<proteinExistence type="predicted"/>
<sequence>MANNFKNIQLAFGYLLYQGTPNIRRGPRAYYDLRGTVRHWLHYNGLFTPLIITELGSWDALVGRIMADPNFPHPVAGAAPAFPRPSSPSSWNGAQCRYICNFIHELCKSWDKSVSYYEYMAQFDTLWQCGATRIMCYEYATYKAYHKARVQGIVTDLAPNLQPQRPNIPPANQLVARVAPPPSDRGPGVPIPLAPEMMDWALANVALIHRMPGFDDGINNNLSMIWNNQANIAFILPGGNPHYGLPPPALVQPLPPPLGPVVDALAITRAIQTVVASLEVLLQGYTDLLLNTEWKETLEVVGSFVVVDSTTVQKVNPTSELFP</sequence>
<gene>
    <name evidence="1" type="ORF">L211DRAFT_854548</name>
</gene>
<dbReference type="EMBL" id="ML121736">
    <property type="protein sequence ID" value="RPB18037.1"/>
    <property type="molecule type" value="Genomic_DNA"/>
</dbReference>
<keyword evidence="2" id="KW-1185">Reference proteome</keyword>
<dbReference type="AlphaFoldDB" id="A0A3N4L576"/>